<evidence type="ECO:0000313" key="2">
    <source>
        <dbReference type="Proteomes" id="UP000499080"/>
    </source>
</evidence>
<dbReference type="EMBL" id="BGPR01002126">
    <property type="protein sequence ID" value="GBM68180.1"/>
    <property type="molecule type" value="Genomic_DNA"/>
</dbReference>
<dbReference type="OrthoDB" id="2505440at2759"/>
<sequence length="131" mass="14767">MKRALPEPATSAAPVKRYSALNNTDSFTSDSIPPHYYHLGEENYGVVSDFGDVLNVHIRKFRRNENGESSQPKMVLVSHLTCRNRLLPKWTIHLYHSETGKVVIVGDSLFLSAAWIKKQAFHILSAICDKS</sequence>
<name>A0A4Y2HSB6_ARAVE</name>
<evidence type="ECO:0000313" key="1">
    <source>
        <dbReference type="EMBL" id="GBM68180.1"/>
    </source>
</evidence>
<accession>A0A4Y2HSB6</accession>
<reference evidence="1 2" key="1">
    <citation type="journal article" date="2019" name="Sci. Rep.">
        <title>Orb-weaving spider Araneus ventricosus genome elucidates the spidroin gene catalogue.</title>
        <authorList>
            <person name="Kono N."/>
            <person name="Nakamura H."/>
            <person name="Ohtoshi R."/>
            <person name="Moran D.A.P."/>
            <person name="Shinohara A."/>
            <person name="Yoshida Y."/>
            <person name="Fujiwara M."/>
            <person name="Mori M."/>
            <person name="Tomita M."/>
            <person name="Arakawa K."/>
        </authorList>
    </citation>
    <scope>NUCLEOTIDE SEQUENCE [LARGE SCALE GENOMIC DNA]</scope>
</reference>
<comment type="caution">
    <text evidence="1">The sequence shown here is derived from an EMBL/GenBank/DDBJ whole genome shotgun (WGS) entry which is preliminary data.</text>
</comment>
<keyword evidence="2" id="KW-1185">Reference proteome</keyword>
<protein>
    <submittedName>
        <fullName evidence="1">Uncharacterized protein</fullName>
    </submittedName>
</protein>
<dbReference type="AlphaFoldDB" id="A0A4Y2HSB6"/>
<proteinExistence type="predicted"/>
<organism evidence="1 2">
    <name type="scientific">Araneus ventricosus</name>
    <name type="common">Orbweaver spider</name>
    <name type="synonym">Epeira ventricosa</name>
    <dbReference type="NCBI Taxonomy" id="182803"/>
    <lineage>
        <taxon>Eukaryota</taxon>
        <taxon>Metazoa</taxon>
        <taxon>Ecdysozoa</taxon>
        <taxon>Arthropoda</taxon>
        <taxon>Chelicerata</taxon>
        <taxon>Arachnida</taxon>
        <taxon>Araneae</taxon>
        <taxon>Araneomorphae</taxon>
        <taxon>Entelegynae</taxon>
        <taxon>Araneoidea</taxon>
        <taxon>Araneidae</taxon>
        <taxon>Araneus</taxon>
    </lineage>
</organism>
<dbReference type="Proteomes" id="UP000499080">
    <property type="component" value="Unassembled WGS sequence"/>
</dbReference>
<gene>
    <name evidence="1" type="ORF">AVEN_5150_1</name>
</gene>